<dbReference type="RefSeq" id="WP_185303164.1">
    <property type="nucleotide sequence ID" value="NZ_CP045703.1"/>
</dbReference>
<reference evidence="3" key="1">
    <citation type="submission" date="2019-10" db="EMBL/GenBank/DDBJ databases">
        <title>Antimicrobial potential of Antarctic Bacteria.</title>
        <authorList>
            <person name="Benaud N."/>
            <person name="Edwards R.J."/>
            <person name="Ferrari B.C."/>
        </authorList>
    </citation>
    <scope>NUCLEOTIDE SEQUENCE [LARGE SCALE GENOMIC DNA]</scope>
    <source>
        <strain evidence="3">NBSH44</strain>
        <plasmid evidence="3">unnamed1</plasmid>
    </source>
</reference>
<dbReference type="EMBL" id="CP045703">
    <property type="protein sequence ID" value="QNE79677.1"/>
    <property type="molecule type" value="Genomic_DNA"/>
</dbReference>
<dbReference type="InterPro" id="IPR024344">
    <property type="entry name" value="MDMPI_metal-binding"/>
</dbReference>
<dbReference type="GO" id="GO:0016853">
    <property type="term" value="F:isomerase activity"/>
    <property type="evidence" value="ECO:0007669"/>
    <property type="project" value="UniProtKB-KW"/>
</dbReference>
<feature type="domain" description="Mycothiol-dependent maleylpyruvate isomerase metal-binding" evidence="1">
    <location>
        <begin position="11"/>
        <end position="98"/>
    </location>
</feature>
<name>A0A7G7BWG2_9ACTN</name>
<organism evidence="2 3">
    <name type="scientific">Streptomyces finlayi</name>
    <dbReference type="NCBI Taxonomy" id="67296"/>
    <lineage>
        <taxon>Bacteria</taxon>
        <taxon>Bacillati</taxon>
        <taxon>Actinomycetota</taxon>
        <taxon>Actinomycetes</taxon>
        <taxon>Kitasatosporales</taxon>
        <taxon>Streptomycetaceae</taxon>
        <taxon>Streptomyces</taxon>
    </lineage>
</organism>
<keyword evidence="2" id="KW-0614">Plasmid</keyword>
<dbReference type="InterPro" id="IPR034660">
    <property type="entry name" value="DinB/YfiT-like"/>
</dbReference>
<dbReference type="SUPFAM" id="SSF109854">
    <property type="entry name" value="DinB/YfiT-like putative metalloenzymes"/>
    <property type="match status" value="1"/>
</dbReference>
<sequence length="216" mass="23583">MGDDAVWAEVEAARLRLADLLADLSDEEWETPSLCRDWRVRDVAAHLTLPPTLTTGGWMKELLRSNGVFHRMIRDSAARTAREPVDELVARLRKHAGSRLVPPAPGAGADTTVMDVLTHSQDIAIPLGREIEIVPEAARAGLDSLWRLRFPFNPRKALRGIRFVATDSPWAVGDGPVVTGRTAAFLLVLTGREAGLDQVSGEGVPLLRARFALTGR</sequence>
<gene>
    <name evidence="2" type="ORF">F0344_35095</name>
</gene>
<dbReference type="AlphaFoldDB" id="A0A7G7BWG2"/>
<dbReference type="NCBIfam" id="TIGR03083">
    <property type="entry name" value="maleylpyruvate isomerase family mycothiol-dependent enzyme"/>
    <property type="match status" value="1"/>
</dbReference>
<dbReference type="InterPro" id="IPR017517">
    <property type="entry name" value="Maleyloyr_isom"/>
</dbReference>
<keyword evidence="2" id="KW-0670">Pyruvate</keyword>
<geneLocation type="plasmid" evidence="2 3">
    <name>unnamed1</name>
</geneLocation>
<dbReference type="KEGG" id="sfiy:F0344_35095"/>
<dbReference type="Proteomes" id="UP000515307">
    <property type="component" value="Plasmid unnamed1"/>
</dbReference>
<evidence type="ECO:0000313" key="3">
    <source>
        <dbReference type="Proteomes" id="UP000515307"/>
    </source>
</evidence>
<protein>
    <submittedName>
        <fullName evidence="2">Maleylpyruvate isomerase family mycothiol-dependent enzyme</fullName>
    </submittedName>
</protein>
<keyword evidence="2" id="KW-0413">Isomerase</keyword>
<dbReference type="GO" id="GO:0046872">
    <property type="term" value="F:metal ion binding"/>
    <property type="evidence" value="ECO:0007669"/>
    <property type="project" value="InterPro"/>
</dbReference>
<accession>A0A7G7BWG2</accession>
<evidence type="ECO:0000313" key="2">
    <source>
        <dbReference type="EMBL" id="QNE79677.1"/>
    </source>
</evidence>
<proteinExistence type="predicted"/>
<evidence type="ECO:0000259" key="1">
    <source>
        <dbReference type="Pfam" id="PF11716"/>
    </source>
</evidence>
<keyword evidence="3" id="KW-1185">Reference proteome</keyword>
<dbReference type="Gene3D" id="1.20.120.450">
    <property type="entry name" value="dinb family like domain"/>
    <property type="match status" value="1"/>
</dbReference>
<dbReference type="Pfam" id="PF11716">
    <property type="entry name" value="MDMPI_N"/>
    <property type="match status" value="1"/>
</dbReference>